<feature type="compositionally biased region" description="Polar residues" evidence="2">
    <location>
        <begin position="26"/>
        <end position="35"/>
    </location>
</feature>
<keyword evidence="1" id="KW-0648">Protein biosynthesis</keyword>
<dbReference type="OrthoDB" id="17977at2759"/>
<reference evidence="3" key="1">
    <citation type="journal article" date="2014" name="Genome Announc.">
        <title>Draft genome sequence of Rhodosporidium toruloides CECT1137, an oleaginous yeast of biotechnological interest.</title>
        <authorList>
            <person name="Morin N."/>
            <person name="Calcas X."/>
            <person name="Devillers H."/>
            <person name="Durrens P."/>
            <person name="Sherman D.J."/>
            <person name="Nicaud J.-M."/>
            <person name="Neuveglise C."/>
        </authorList>
    </citation>
    <scope>NUCLEOTIDE SEQUENCE</scope>
    <source>
        <strain evidence="3">CECT1137</strain>
    </source>
</reference>
<dbReference type="GO" id="GO:0003743">
    <property type="term" value="F:translation initiation factor activity"/>
    <property type="evidence" value="ECO:0007669"/>
    <property type="project" value="UniProtKB-KW"/>
</dbReference>
<sequence>MASVADLVKHHSEQIRRASPQPPSPTLSRKTLAPTSPSPQPAQLLDMSDSEKTATTATDRVEATAAEGAGEQQQPQEHTLGDIQEADKSGDESALEEGEIHETAEEKEAKLQQDKDDAGDEPSSSSTPASAPTSDSPLAKILEALPTLPEKTQENIRTNLERVAGYPRELPLSASWTLHFSDTSGTKSNSPAVTKEAYTQGIIPLFTCTTVPSLCGQLKAFKRAASSRQSRNGLKRTRVLPGDANEGEDGFGLTRAGQNLHFFQTGISPTWEDPYNEKGGRLTISPSPIMFDSIYERLILLLAGASLELQTSHILRTEGPSPNSKRNPSASATELPEGMVMGVVASRRARGDRIEVWVGGKGKKEPAPMEWVDRFKEVLGDELGLPELKTSRYKKHLS</sequence>
<organism evidence="3">
    <name type="scientific">Rhodotorula toruloides</name>
    <name type="common">Yeast</name>
    <name type="synonym">Rhodosporidium toruloides</name>
    <dbReference type="NCBI Taxonomy" id="5286"/>
    <lineage>
        <taxon>Eukaryota</taxon>
        <taxon>Fungi</taxon>
        <taxon>Dikarya</taxon>
        <taxon>Basidiomycota</taxon>
        <taxon>Pucciniomycotina</taxon>
        <taxon>Microbotryomycetes</taxon>
        <taxon>Sporidiobolales</taxon>
        <taxon>Sporidiobolaceae</taxon>
        <taxon>Rhodotorula</taxon>
    </lineage>
</organism>
<keyword evidence="1" id="KW-0396">Initiation factor</keyword>
<dbReference type="EMBL" id="LK052940">
    <property type="protein sequence ID" value="CDR40942.1"/>
    <property type="molecule type" value="Genomic_DNA"/>
</dbReference>
<feature type="compositionally biased region" description="Low complexity" evidence="2">
    <location>
        <begin position="63"/>
        <end position="77"/>
    </location>
</feature>
<dbReference type="GO" id="GO:0016281">
    <property type="term" value="C:eukaryotic translation initiation factor 4F complex"/>
    <property type="evidence" value="ECO:0007669"/>
    <property type="project" value="TreeGrafter"/>
</dbReference>
<feature type="compositionally biased region" description="Polar residues" evidence="2">
    <location>
        <begin position="315"/>
        <end position="332"/>
    </location>
</feature>
<feature type="region of interest" description="Disordered" evidence="2">
    <location>
        <begin position="1"/>
        <end position="136"/>
    </location>
</feature>
<dbReference type="InterPro" id="IPR023398">
    <property type="entry name" value="TIF_eIF4e-like"/>
</dbReference>
<accession>A0A061ATN7</accession>
<dbReference type="PANTHER" id="PTHR11960">
    <property type="entry name" value="EUKARYOTIC TRANSLATION INITIATION FACTOR 4E RELATED"/>
    <property type="match status" value="1"/>
</dbReference>
<dbReference type="AlphaFoldDB" id="A0A061ATN7"/>
<proteinExistence type="inferred from homology"/>
<feature type="region of interest" description="Disordered" evidence="2">
    <location>
        <begin position="226"/>
        <end position="246"/>
    </location>
</feature>
<keyword evidence="1" id="KW-0694">RNA-binding</keyword>
<dbReference type="SUPFAM" id="SSF55418">
    <property type="entry name" value="eIF4e-like"/>
    <property type="match status" value="1"/>
</dbReference>
<name>A0A061ATN7_RHOTO</name>
<comment type="similarity">
    <text evidence="1">Belongs to the eukaryotic initiation factor 4E family.</text>
</comment>
<evidence type="ECO:0000256" key="2">
    <source>
        <dbReference type="SAM" id="MobiDB-lite"/>
    </source>
</evidence>
<feature type="compositionally biased region" description="Basic and acidic residues" evidence="2">
    <location>
        <begin position="7"/>
        <end position="16"/>
    </location>
</feature>
<dbReference type="GO" id="GO:0000340">
    <property type="term" value="F:RNA 7-methylguanosine cap binding"/>
    <property type="evidence" value="ECO:0007669"/>
    <property type="project" value="TreeGrafter"/>
</dbReference>
<gene>
    <name evidence="3" type="ORF">RHTO0S_05e09362g</name>
</gene>
<dbReference type="PANTHER" id="PTHR11960:SF71">
    <property type="entry name" value="TRANSLATION INITIATION FACTOR 4E"/>
    <property type="match status" value="1"/>
</dbReference>
<evidence type="ECO:0000313" key="3">
    <source>
        <dbReference type="EMBL" id="CDR40942.1"/>
    </source>
</evidence>
<dbReference type="InterPro" id="IPR001040">
    <property type="entry name" value="TIF_eIF_4E"/>
</dbReference>
<protein>
    <submittedName>
        <fullName evidence="3">RHTO0S05e09362g1_1</fullName>
    </submittedName>
</protein>
<feature type="compositionally biased region" description="Basic and acidic residues" evidence="2">
    <location>
        <begin position="98"/>
        <end position="116"/>
    </location>
</feature>
<feature type="compositionally biased region" description="Low complexity" evidence="2">
    <location>
        <begin position="122"/>
        <end position="136"/>
    </location>
</feature>
<dbReference type="Gene3D" id="3.30.760.10">
    <property type="entry name" value="RNA Cap, Translation Initiation Factor Eif4e"/>
    <property type="match status" value="1"/>
</dbReference>
<dbReference type="Pfam" id="PF01652">
    <property type="entry name" value="IF4E"/>
    <property type="match status" value="1"/>
</dbReference>
<evidence type="ECO:0000256" key="1">
    <source>
        <dbReference type="RuleBase" id="RU004374"/>
    </source>
</evidence>
<feature type="region of interest" description="Disordered" evidence="2">
    <location>
        <begin position="315"/>
        <end position="335"/>
    </location>
</feature>